<accession>A0ABS1ZN25</accession>
<organism evidence="4 5">
    <name type="scientific">Pseudomonas weihenstephanensis</name>
    <dbReference type="NCBI Taxonomy" id="1608994"/>
    <lineage>
        <taxon>Bacteria</taxon>
        <taxon>Pseudomonadati</taxon>
        <taxon>Pseudomonadota</taxon>
        <taxon>Gammaproteobacteria</taxon>
        <taxon>Pseudomonadales</taxon>
        <taxon>Pseudomonadaceae</taxon>
        <taxon>Pseudomonas</taxon>
    </lineage>
</organism>
<dbReference type="InterPro" id="IPR016181">
    <property type="entry name" value="Acyl_CoA_acyltransferase"/>
</dbReference>
<dbReference type="InterPro" id="IPR050832">
    <property type="entry name" value="Bact_Acetyltransf"/>
</dbReference>
<dbReference type="InterPro" id="IPR000182">
    <property type="entry name" value="GNAT_dom"/>
</dbReference>
<protein>
    <submittedName>
        <fullName evidence="4">GNAT family N-acetyltransferase</fullName>
    </submittedName>
</protein>
<dbReference type="PANTHER" id="PTHR43877:SF2">
    <property type="entry name" value="AMINOALKYLPHOSPHONATE N-ACETYLTRANSFERASE-RELATED"/>
    <property type="match status" value="1"/>
</dbReference>
<dbReference type="CDD" id="cd04301">
    <property type="entry name" value="NAT_SF"/>
    <property type="match status" value="1"/>
</dbReference>
<evidence type="ECO:0000259" key="3">
    <source>
        <dbReference type="PROSITE" id="PS51186"/>
    </source>
</evidence>
<name>A0ABS1ZN25_9PSED</name>
<dbReference type="RefSeq" id="WP_203303949.1">
    <property type="nucleotide sequence ID" value="NZ_JAAEBW010000020.1"/>
</dbReference>
<evidence type="ECO:0000256" key="2">
    <source>
        <dbReference type="ARBA" id="ARBA00023315"/>
    </source>
</evidence>
<feature type="domain" description="N-acetyltransferase" evidence="3">
    <location>
        <begin position="4"/>
        <end position="165"/>
    </location>
</feature>
<dbReference type="PANTHER" id="PTHR43877">
    <property type="entry name" value="AMINOALKYLPHOSPHONATE N-ACETYLTRANSFERASE-RELATED-RELATED"/>
    <property type="match status" value="1"/>
</dbReference>
<comment type="caution">
    <text evidence="4">The sequence shown here is derived from an EMBL/GenBank/DDBJ whole genome shotgun (WGS) entry which is preliminary data.</text>
</comment>
<dbReference type="Proteomes" id="UP000809529">
    <property type="component" value="Unassembled WGS sequence"/>
</dbReference>
<keyword evidence="1" id="KW-0808">Transferase</keyword>
<sequence length="168" mass="18858">MSAPCIERVLTGDIAEVVNFVTEARAQMFSTRAAGGMPADLAAFEAVYLQGDGCFLVARDNGRLVASIGYTPYDHRFPQLDYRGLKAVEVVRLFVMPDYRRGGLASRLYGALEGRARAAQVALMYLHTHPFLPGAVDFWRRQGFTLTDIEHDPVWHTTHMERRLLRAT</sequence>
<dbReference type="PROSITE" id="PS51186">
    <property type="entry name" value="GNAT"/>
    <property type="match status" value="1"/>
</dbReference>
<evidence type="ECO:0000256" key="1">
    <source>
        <dbReference type="ARBA" id="ARBA00022679"/>
    </source>
</evidence>
<evidence type="ECO:0000313" key="4">
    <source>
        <dbReference type="EMBL" id="MBM1197874.1"/>
    </source>
</evidence>
<gene>
    <name evidence="4" type="ORF">GYN02_22160</name>
</gene>
<keyword evidence="2" id="KW-0012">Acyltransferase</keyword>
<keyword evidence="5" id="KW-1185">Reference proteome</keyword>
<dbReference type="Gene3D" id="3.40.630.30">
    <property type="match status" value="1"/>
</dbReference>
<proteinExistence type="predicted"/>
<dbReference type="EMBL" id="JAAEBW010000020">
    <property type="protein sequence ID" value="MBM1197874.1"/>
    <property type="molecule type" value="Genomic_DNA"/>
</dbReference>
<dbReference type="Pfam" id="PF00583">
    <property type="entry name" value="Acetyltransf_1"/>
    <property type="match status" value="1"/>
</dbReference>
<dbReference type="SUPFAM" id="SSF55729">
    <property type="entry name" value="Acyl-CoA N-acyltransferases (Nat)"/>
    <property type="match status" value="1"/>
</dbReference>
<reference evidence="4 5" key="1">
    <citation type="submission" date="2020-01" db="EMBL/GenBank/DDBJ databases">
        <title>Comparative genomics of meat spoilage bacteria.</title>
        <authorList>
            <person name="Hilgarth M."/>
            <person name="Vogel R.F."/>
        </authorList>
    </citation>
    <scope>NUCLEOTIDE SEQUENCE [LARGE SCALE GENOMIC DNA]</scope>
    <source>
        <strain evidence="4 5">TMW2.2077</strain>
    </source>
</reference>
<evidence type="ECO:0000313" key="5">
    <source>
        <dbReference type="Proteomes" id="UP000809529"/>
    </source>
</evidence>